<organism evidence="3 4">
    <name type="scientific">Christiangramia oceanisediminis</name>
    <dbReference type="NCBI Taxonomy" id="2920386"/>
    <lineage>
        <taxon>Bacteria</taxon>
        <taxon>Pseudomonadati</taxon>
        <taxon>Bacteroidota</taxon>
        <taxon>Flavobacteriia</taxon>
        <taxon>Flavobacteriales</taxon>
        <taxon>Flavobacteriaceae</taxon>
        <taxon>Christiangramia</taxon>
    </lineage>
</organism>
<gene>
    <name evidence="3" type="ORF">MKO06_10860</name>
</gene>
<proteinExistence type="predicted"/>
<feature type="domain" description="4'-phosphopantetheinyl transferase" evidence="2">
    <location>
        <begin position="2"/>
        <end position="101"/>
    </location>
</feature>
<dbReference type="GO" id="GO:0008897">
    <property type="term" value="F:holo-[acyl-carrier-protein] synthase activity"/>
    <property type="evidence" value="ECO:0007669"/>
    <property type="project" value="InterPro"/>
</dbReference>
<protein>
    <submittedName>
        <fullName evidence="3">4'-phosphopantetheinyl transferase superfamily protein</fullName>
    </submittedName>
</protein>
<accession>A0A9X2KY16</accession>
<reference evidence="3" key="1">
    <citation type="submission" date="2022-07" db="EMBL/GenBank/DDBJ databases">
        <title>Gramela sediminis sp. nov., isolated from deep-sea sediment of the Indian Ocean.</title>
        <authorList>
            <person name="Shi H."/>
        </authorList>
    </citation>
    <scope>NUCLEOTIDE SEQUENCE</scope>
    <source>
        <strain evidence="3">GC03-9</strain>
    </source>
</reference>
<keyword evidence="4" id="KW-1185">Reference proteome</keyword>
<keyword evidence="1 3" id="KW-0808">Transferase</keyword>
<sequence>MIGNDLVDLNLALPEKKAKNLRYQEKVFLAGEIDEIKASLDPERSLWRFWSMKECAYKASQRDTRFRRKLNPLDFKCEIQKDSTGLVHTKNATYKVYSEIESNYIHSYTISESFRPSVIYHLDISKQEKLAAIAAALGLSKALVNIEKDSLGIPCLRLGSTPKSFPISMSHHGNFSAFLIPLINS</sequence>
<evidence type="ECO:0000313" key="4">
    <source>
        <dbReference type="Proteomes" id="UP001155280"/>
    </source>
</evidence>
<dbReference type="RefSeq" id="WP_241551202.1">
    <property type="nucleotide sequence ID" value="NZ_JANCNS010000002.1"/>
</dbReference>
<evidence type="ECO:0000259" key="2">
    <source>
        <dbReference type="Pfam" id="PF01648"/>
    </source>
</evidence>
<dbReference type="EMBL" id="JANCNS010000002">
    <property type="protein sequence ID" value="MCP9200413.1"/>
    <property type="molecule type" value="Genomic_DNA"/>
</dbReference>
<dbReference type="Gene3D" id="3.90.470.20">
    <property type="entry name" value="4'-phosphopantetheinyl transferase domain"/>
    <property type="match status" value="1"/>
</dbReference>
<evidence type="ECO:0000313" key="3">
    <source>
        <dbReference type="EMBL" id="MCP9200413.1"/>
    </source>
</evidence>
<comment type="caution">
    <text evidence="3">The sequence shown here is derived from an EMBL/GenBank/DDBJ whole genome shotgun (WGS) entry which is preliminary data.</text>
</comment>
<dbReference type="AlphaFoldDB" id="A0A9X2KY16"/>
<name>A0A9X2KY16_9FLAO</name>
<dbReference type="Pfam" id="PF01648">
    <property type="entry name" value="ACPS"/>
    <property type="match status" value="1"/>
</dbReference>
<dbReference type="InterPro" id="IPR037143">
    <property type="entry name" value="4-PPantetheinyl_Trfase_dom_sf"/>
</dbReference>
<dbReference type="SUPFAM" id="SSF56214">
    <property type="entry name" value="4'-phosphopantetheinyl transferase"/>
    <property type="match status" value="1"/>
</dbReference>
<dbReference type="InterPro" id="IPR008278">
    <property type="entry name" value="4-PPantetheinyl_Trfase_dom"/>
</dbReference>
<evidence type="ECO:0000256" key="1">
    <source>
        <dbReference type="ARBA" id="ARBA00022679"/>
    </source>
</evidence>
<dbReference type="Proteomes" id="UP001155280">
    <property type="component" value="Unassembled WGS sequence"/>
</dbReference>
<dbReference type="GO" id="GO:0000287">
    <property type="term" value="F:magnesium ion binding"/>
    <property type="evidence" value="ECO:0007669"/>
    <property type="project" value="InterPro"/>
</dbReference>